<dbReference type="PROSITE" id="PS51352">
    <property type="entry name" value="THIOREDOXIN_2"/>
    <property type="match status" value="1"/>
</dbReference>
<organism evidence="3 4">
    <name type="scientific">Flavobacterium sedimenticola</name>
    <dbReference type="NCBI Taxonomy" id="3043286"/>
    <lineage>
        <taxon>Bacteria</taxon>
        <taxon>Pseudomonadati</taxon>
        <taxon>Bacteroidota</taxon>
        <taxon>Flavobacteriia</taxon>
        <taxon>Flavobacteriales</taxon>
        <taxon>Flavobacteriaceae</taxon>
        <taxon>Flavobacterium</taxon>
    </lineage>
</organism>
<feature type="chain" id="PRO_5046626918" evidence="1">
    <location>
        <begin position="20"/>
        <end position="161"/>
    </location>
</feature>
<dbReference type="Gene3D" id="3.40.30.10">
    <property type="entry name" value="Glutaredoxin"/>
    <property type="match status" value="1"/>
</dbReference>
<evidence type="ECO:0000259" key="2">
    <source>
        <dbReference type="PROSITE" id="PS51352"/>
    </source>
</evidence>
<proteinExistence type="predicted"/>
<dbReference type="InterPro" id="IPR000866">
    <property type="entry name" value="AhpC/TSA"/>
</dbReference>
<feature type="signal peptide" evidence="1">
    <location>
        <begin position="1"/>
        <end position="19"/>
    </location>
</feature>
<reference evidence="3 4" key="1">
    <citation type="submission" date="2023-05" db="EMBL/GenBank/DDBJ databases">
        <title>Flavobacterium sedimenti sp. nov., isolated from the sediment.</title>
        <authorList>
            <person name="Wu N."/>
        </authorList>
    </citation>
    <scope>NUCLEOTIDE SEQUENCE [LARGE SCALE GENOMIC DNA]</scope>
    <source>
        <strain evidence="3 4">YZ-48</strain>
    </source>
</reference>
<dbReference type="PANTHER" id="PTHR42852">
    <property type="entry name" value="THIOL:DISULFIDE INTERCHANGE PROTEIN DSBE"/>
    <property type="match status" value="1"/>
</dbReference>
<dbReference type="SUPFAM" id="SSF52833">
    <property type="entry name" value="Thioredoxin-like"/>
    <property type="match status" value="1"/>
</dbReference>
<evidence type="ECO:0000313" key="3">
    <source>
        <dbReference type="EMBL" id="MDI9257577.1"/>
    </source>
</evidence>
<gene>
    <name evidence="3" type="ORF">QHT84_09135</name>
</gene>
<protein>
    <submittedName>
        <fullName evidence="3">TlpA disulfide reductase family protein</fullName>
    </submittedName>
</protein>
<accession>A0ABT6XR55</accession>
<dbReference type="CDD" id="cd02966">
    <property type="entry name" value="TlpA_like_family"/>
    <property type="match status" value="1"/>
</dbReference>
<keyword evidence="4" id="KW-1185">Reference proteome</keyword>
<dbReference type="PANTHER" id="PTHR42852:SF13">
    <property type="entry name" value="PROTEIN DIPZ"/>
    <property type="match status" value="1"/>
</dbReference>
<dbReference type="InterPro" id="IPR013766">
    <property type="entry name" value="Thioredoxin_domain"/>
</dbReference>
<dbReference type="InterPro" id="IPR036249">
    <property type="entry name" value="Thioredoxin-like_sf"/>
</dbReference>
<feature type="domain" description="Thioredoxin" evidence="2">
    <location>
        <begin position="6"/>
        <end position="158"/>
    </location>
</feature>
<evidence type="ECO:0000313" key="4">
    <source>
        <dbReference type="Proteomes" id="UP001230035"/>
    </source>
</evidence>
<keyword evidence="1" id="KW-0732">Signal</keyword>
<sequence>MKKIYVLLFLLAGNLLLQAQEIKVYEKFDAFQKEVLKANDTIYVINFCATWCGPCIKELPHFEKLHTDNKKVKVILVSLDSRKDLEKKLIPFVKKKKITAEVLLLSDKDYNTWLPKIDKNWSGSIPATLILMGKQQLFAETDFESYEQLNTFVTSFIHPNN</sequence>
<dbReference type="Proteomes" id="UP001230035">
    <property type="component" value="Unassembled WGS sequence"/>
</dbReference>
<dbReference type="RefSeq" id="WP_283239255.1">
    <property type="nucleotide sequence ID" value="NZ_JASGBP010000005.1"/>
</dbReference>
<comment type="caution">
    <text evidence="3">The sequence shown here is derived from an EMBL/GenBank/DDBJ whole genome shotgun (WGS) entry which is preliminary data.</text>
</comment>
<evidence type="ECO:0000256" key="1">
    <source>
        <dbReference type="SAM" id="SignalP"/>
    </source>
</evidence>
<name>A0ABT6XR55_9FLAO</name>
<dbReference type="EMBL" id="JASGBP010000005">
    <property type="protein sequence ID" value="MDI9257577.1"/>
    <property type="molecule type" value="Genomic_DNA"/>
</dbReference>
<dbReference type="Pfam" id="PF00578">
    <property type="entry name" value="AhpC-TSA"/>
    <property type="match status" value="1"/>
</dbReference>
<dbReference type="InterPro" id="IPR050553">
    <property type="entry name" value="Thioredoxin_ResA/DsbE_sf"/>
</dbReference>